<evidence type="ECO:0000313" key="2">
    <source>
        <dbReference type="EMBL" id="KAK1289481.1"/>
    </source>
</evidence>
<accession>A0AAV9CKP4</accession>
<dbReference type="AlphaFoldDB" id="A0AAV9CKP4"/>
<reference evidence="2" key="1">
    <citation type="journal article" date="2023" name="Nat. Commun.">
        <title>Diploid and tetraploid genomes of Acorus and the evolution of monocots.</title>
        <authorList>
            <person name="Ma L."/>
            <person name="Liu K.W."/>
            <person name="Li Z."/>
            <person name="Hsiao Y.Y."/>
            <person name="Qi Y."/>
            <person name="Fu T."/>
            <person name="Tang G.D."/>
            <person name="Zhang D."/>
            <person name="Sun W.H."/>
            <person name="Liu D.K."/>
            <person name="Li Y."/>
            <person name="Chen G.Z."/>
            <person name="Liu X.D."/>
            <person name="Liao X.Y."/>
            <person name="Jiang Y.T."/>
            <person name="Yu X."/>
            <person name="Hao Y."/>
            <person name="Huang J."/>
            <person name="Zhao X.W."/>
            <person name="Ke S."/>
            <person name="Chen Y.Y."/>
            <person name="Wu W.L."/>
            <person name="Hsu J.L."/>
            <person name="Lin Y.F."/>
            <person name="Huang M.D."/>
            <person name="Li C.Y."/>
            <person name="Huang L."/>
            <person name="Wang Z.W."/>
            <person name="Zhao X."/>
            <person name="Zhong W.Y."/>
            <person name="Peng D.H."/>
            <person name="Ahmad S."/>
            <person name="Lan S."/>
            <person name="Zhang J.S."/>
            <person name="Tsai W.C."/>
            <person name="Van de Peer Y."/>
            <person name="Liu Z.J."/>
        </authorList>
    </citation>
    <scope>NUCLEOTIDE SEQUENCE</scope>
    <source>
        <strain evidence="2">CP</strain>
    </source>
</reference>
<reference evidence="2" key="2">
    <citation type="submission" date="2023-06" db="EMBL/GenBank/DDBJ databases">
        <authorList>
            <person name="Ma L."/>
            <person name="Liu K.-W."/>
            <person name="Li Z."/>
            <person name="Hsiao Y.-Y."/>
            <person name="Qi Y."/>
            <person name="Fu T."/>
            <person name="Tang G."/>
            <person name="Zhang D."/>
            <person name="Sun W.-H."/>
            <person name="Liu D.-K."/>
            <person name="Li Y."/>
            <person name="Chen G.-Z."/>
            <person name="Liu X.-D."/>
            <person name="Liao X.-Y."/>
            <person name="Jiang Y.-T."/>
            <person name="Yu X."/>
            <person name="Hao Y."/>
            <person name="Huang J."/>
            <person name="Zhao X.-W."/>
            <person name="Ke S."/>
            <person name="Chen Y.-Y."/>
            <person name="Wu W.-L."/>
            <person name="Hsu J.-L."/>
            <person name="Lin Y.-F."/>
            <person name="Huang M.-D."/>
            <person name="Li C.-Y."/>
            <person name="Huang L."/>
            <person name="Wang Z.-W."/>
            <person name="Zhao X."/>
            <person name="Zhong W.-Y."/>
            <person name="Peng D.-H."/>
            <person name="Ahmad S."/>
            <person name="Lan S."/>
            <person name="Zhang J.-S."/>
            <person name="Tsai W.-C."/>
            <person name="Van De Peer Y."/>
            <person name="Liu Z.-J."/>
        </authorList>
    </citation>
    <scope>NUCLEOTIDE SEQUENCE</scope>
    <source>
        <strain evidence="2">CP</strain>
        <tissue evidence="2">Leaves</tissue>
    </source>
</reference>
<dbReference type="PANTHER" id="PTHR35718">
    <property type="entry name" value="EXPRESSED PROTEIN"/>
    <property type="match status" value="1"/>
</dbReference>
<evidence type="ECO:0000313" key="3">
    <source>
        <dbReference type="Proteomes" id="UP001180020"/>
    </source>
</evidence>
<protein>
    <submittedName>
        <fullName evidence="2">Uncharacterized protein</fullName>
    </submittedName>
</protein>
<keyword evidence="1" id="KW-1133">Transmembrane helix</keyword>
<dbReference type="Proteomes" id="UP001180020">
    <property type="component" value="Unassembled WGS sequence"/>
</dbReference>
<dbReference type="EMBL" id="JAUJYO010000018">
    <property type="protein sequence ID" value="KAK1289481.1"/>
    <property type="molecule type" value="Genomic_DNA"/>
</dbReference>
<keyword evidence="1" id="KW-0812">Transmembrane</keyword>
<feature type="transmembrane region" description="Helical" evidence="1">
    <location>
        <begin position="56"/>
        <end position="74"/>
    </location>
</feature>
<proteinExistence type="predicted"/>
<name>A0AAV9CKP4_ACOCL</name>
<gene>
    <name evidence="2" type="ORF">QJS10_CPB18g02116</name>
</gene>
<evidence type="ECO:0000256" key="1">
    <source>
        <dbReference type="SAM" id="Phobius"/>
    </source>
</evidence>
<feature type="transmembrane region" description="Helical" evidence="1">
    <location>
        <begin position="156"/>
        <end position="183"/>
    </location>
</feature>
<sequence length="200" mass="22080">MSRKFNTKQPLPPYKNNLPTFTSSTTVTNLVQPLQNQIKSHLCSSDMKLMIPHLKLFTYHFILTSLWCLSIVCAQDSSSGATHGLAYENPIALSPAAFEFFHPDMPKAKGSSCKSQDCSPSPGHSAIFQYMATKAHEATQVSETSWSLPRANRGHFGAGGIVGIVFGIAFIVLIAMGVYYVMIKRRTDIIRRKSIVEPDV</sequence>
<keyword evidence="3" id="KW-1185">Reference proteome</keyword>
<dbReference type="PANTHER" id="PTHR35718:SF1">
    <property type="entry name" value="EXPRESSED PROTEIN"/>
    <property type="match status" value="1"/>
</dbReference>
<comment type="caution">
    <text evidence="2">The sequence shown here is derived from an EMBL/GenBank/DDBJ whole genome shotgun (WGS) entry which is preliminary data.</text>
</comment>
<organism evidence="2 3">
    <name type="scientific">Acorus calamus</name>
    <name type="common">Sweet flag</name>
    <dbReference type="NCBI Taxonomy" id="4465"/>
    <lineage>
        <taxon>Eukaryota</taxon>
        <taxon>Viridiplantae</taxon>
        <taxon>Streptophyta</taxon>
        <taxon>Embryophyta</taxon>
        <taxon>Tracheophyta</taxon>
        <taxon>Spermatophyta</taxon>
        <taxon>Magnoliopsida</taxon>
        <taxon>Liliopsida</taxon>
        <taxon>Acoraceae</taxon>
        <taxon>Acorus</taxon>
    </lineage>
</organism>
<keyword evidence="1" id="KW-0472">Membrane</keyword>